<sequence length="87" mass="10112">MSKSTAAPATICLINFISEDQLDKANRMKGERAEDDTAQRDKILFQRKNELELELDFRKFWEEFRSSSSEKEKDNDLNLAVDILLNS</sequence>
<evidence type="ECO:0000313" key="1">
    <source>
        <dbReference type="EMBL" id="KAG8092843.1"/>
    </source>
</evidence>
<dbReference type="Proteomes" id="UP000729402">
    <property type="component" value="Unassembled WGS sequence"/>
</dbReference>
<protein>
    <submittedName>
        <fullName evidence="1">Uncharacterized protein</fullName>
    </submittedName>
</protein>
<comment type="caution">
    <text evidence="1">The sequence shown here is derived from an EMBL/GenBank/DDBJ whole genome shotgun (WGS) entry which is preliminary data.</text>
</comment>
<gene>
    <name evidence="1" type="ORF">GUJ93_ZPchr0012g19789</name>
</gene>
<evidence type="ECO:0000313" key="2">
    <source>
        <dbReference type="Proteomes" id="UP000729402"/>
    </source>
</evidence>
<dbReference type="AlphaFoldDB" id="A0A8J5WJJ6"/>
<keyword evidence="2" id="KW-1185">Reference proteome</keyword>
<reference evidence="1" key="2">
    <citation type="submission" date="2021-02" db="EMBL/GenBank/DDBJ databases">
        <authorList>
            <person name="Kimball J.A."/>
            <person name="Haas M.W."/>
            <person name="Macchietto M."/>
            <person name="Kono T."/>
            <person name="Duquette J."/>
            <person name="Shao M."/>
        </authorList>
    </citation>
    <scope>NUCLEOTIDE SEQUENCE</scope>
    <source>
        <tissue evidence="1">Fresh leaf tissue</tissue>
    </source>
</reference>
<name>A0A8J5WJJ6_ZIZPA</name>
<reference evidence="1" key="1">
    <citation type="journal article" date="2021" name="bioRxiv">
        <title>Whole Genome Assembly and Annotation of Northern Wild Rice, Zizania palustris L., Supports a Whole Genome Duplication in the Zizania Genus.</title>
        <authorList>
            <person name="Haas M."/>
            <person name="Kono T."/>
            <person name="Macchietto M."/>
            <person name="Millas R."/>
            <person name="McGilp L."/>
            <person name="Shao M."/>
            <person name="Duquette J."/>
            <person name="Hirsch C.N."/>
            <person name="Kimball J."/>
        </authorList>
    </citation>
    <scope>NUCLEOTIDE SEQUENCE</scope>
    <source>
        <tissue evidence="1">Fresh leaf tissue</tissue>
    </source>
</reference>
<accession>A0A8J5WJJ6</accession>
<dbReference type="OrthoDB" id="75807at2759"/>
<proteinExistence type="predicted"/>
<organism evidence="1 2">
    <name type="scientific">Zizania palustris</name>
    <name type="common">Northern wild rice</name>
    <dbReference type="NCBI Taxonomy" id="103762"/>
    <lineage>
        <taxon>Eukaryota</taxon>
        <taxon>Viridiplantae</taxon>
        <taxon>Streptophyta</taxon>
        <taxon>Embryophyta</taxon>
        <taxon>Tracheophyta</taxon>
        <taxon>Spermatophyta</taxon>
        <taxon>Magnoliopsida</taxon>
        <taxon>Liliopsida</taxon>
        <taxon>Poales</taxon>
        <taxon>Poaceae</taxon>
        <taxon>BOP clade</taxon>
        <taxon>Oryzoideae</taxon>
        <taxon>Oryzeae</taxon>
        <taxon>Zizaniinae</taxon>
        <taxon>Zizania</taxon>
    </lineage>
</organism>
<dbReference type="EMBL" id="JAAALK010000080">
    <property type="protein sequence ID" value="KAG8092843.1"/>
    <property type="molecule type" value="Genomic_DNA"/>
</dbReference>